<dbReference type="PRINTS" id="PR01023">
    <property type="entry name" value="NAFLGMOTY"/>
</dbReference>
<dbReference type="InterPro" id="IPR050330">
    <property type="entry name" value="Bact_OuterMem_StrucFunc"/>
</dbReference>
<feature type="chain" id="PRO_5015432261" description="OmpA-like domain-containing protein" evidence="5">
    <location>
        <begin position="18"/>
        <end position="211"/>
    </location>
</feature>
<dbReference type="Gene3D" id="3.30.1330.60">
    <property type="entry name" value="OmpA-like domain"/>
    <property type="match status" value="1"/>
</dbReference>
<accession>A0A2T7UTM5</accession>
<gene>
    <name evidence="7" type="ORF">DDE23_08225</name>
</gene>
<dbReference type="PANTHER" id="PTHR30329">
    <property type="entry name" value="STATOR ELEMENT OF FLAGELLAR MOTOR COMPLEX"/>
    <property type="match status" value="1"/>
</dbReference>
<keyword evidence="3" id="KW-0998">Cell outer membrane</keyword>
<dbReference type="PROSITE" id="PS51123">
    <property type="entry name" value="OMPA_2"/>
    <property type="match status" value="1"/>
</dbReference>
<dbReference type="InterPro" id="IPR036737">
    <property type="entry name" value="OmpA-like_sf"/>
</dbReference>
<evidence type="ECO:0000259" key="6">
    <source>
        <dbReference type="PROSITE" id="PS51123"/>
    </source>
</evidence>
<evidence type="ECO:0000256" key="3">
    <source>
        <dbReference type="ARBA" id="ARBA00023237"/>
    </source>
</evidence>
<keyword evidence="8" id="KW-1185">Reference proteome</keyword>
<dbReference type="SUPFAM" id="SSF103088">
    <property type="entry name" value="OmpA-like"/>
    <property type="match status" value="1"/>
</dbReference>
<dbReference type="AlphaFoldDB" id="A0A2T7UTM5"/>
<dbReference type="Pfam" id="PF00691">
    <property type="entry name" value="OmpA"/>
    <property type="match status" value="1"/>
</dbReference>
<keyword evidence="5" id="KW-0732">Signal</keyword>
<name>A0A2T7UTM5_9RHOB</name>
<evidence type="ECO:0000313" key="7">
    <source>
        <dbReference type="EMBL" id="PVE48113.1"/>
    </source>
</evidence>
<comment type="subcellular location">
    <subcellularLocation>
        <location evidence="1">Cell outer membrane</location>
    </subcellularLocation>
</comment>
<dbReference type="PANTHER" id="PTHR30329:SF21">
    <property type="entry name" value="LIPOPROTEIN YIAD-RELATED"/>
    <property type="match status" value="1"/>
</dbReference>
<dbReference type="OrthoDB" id="9782229at2"/>
<organism evidence="7 8">
    <name type="scientific">Pararhodobacter aggregans</name>
    <dbReference type="NCBI Taxonomy" id="404875"/>
    <lineage>
        <taxon>Bacteria</taxon>
        <taxon>Pseudomonadati</taxon>
        <taxon>Pseudomonadota</taxon>
        <taxon>Alphaproteobacteria</taxon>
        <taxon>Rhodobacterales</taxon>
        <taxon>Paracoccaceae</taxon>
        <taxon>Pararhodobacter</taxon>
    </lineage>
</organism>
<dbReference type="Pfam" id="PF13488">
    <property type="entry name" value="Gly-zipper_Omp"/>
    <property type="match status" value="1"/>
</dbReference>
<dbReference type="PRINTS" id="PR01021">
    <property type="entry name" value="OMPADOMAIN"/>
</dbReference>
<keyword evidence="2 4" id="KW-0472">Membrane</keyword>
<proteinExistence type="predicted"/>
<evidence type="ECO:0000256" key="2">
    <source>
        <dbReference type="ARBA" id="ARBA00023136"/>
    </source>
</evidence>
<feature type="domain" description="OmpA-like" evidence="6">
    <location>
        <begin position="95"/>
        <end position="211"/>
    </location>
</feature>
<reference evidence="7 8" key="1">
    <citation type="journal article" date="2011" name="Syst. Appl. Microbiol.">
        <title>Defluviimonas denitrificans gen. nov., sp. nov., and Pararhodobacter aggregans gen. nov., sp. nov., non-phototrophic Rhodobacteraceae from the biofilter of a marine aquaculture.</title>
        <authorList>
            <person name="Foesel B.U."/>
            <person name="Drake H.L."/>
            <person name="Schramm A."/>
        </authorList>
    </citation>
    <scope>NUCLEOTIDE SEQUENCE [LARGE SCALE GENOMIC DNA]</scope>
    <source>
        <strain evidence="7 8">D1-19</strain>
    </source>
</reference>
<protein>
    <recommendedName>
        <fullName evidence="6">OmpA-like domain-containing protein</fullName>
    </recommendedName>
</protein>
<comment type="caution">
    <text evidence="7">The sequence shown here is derived from an EMBL/GenBank/DDBJ whole genome shotgun (WGS) entry which is preliminary data.</text>
</comment>
<evidence type="ECO:0000256" key="4">
    <source>
        <dbReference type="PROSITE-ProRule" id="PRU00473"/>
    </source>
</evidence>
<evidence type="ECO:0000313" key="8">
    <source>
        <dbReference type="Proteomes" id="UP000244810"/>
    </source>
</evidence>
<sequence length="211" mass="21491">MMASKAFAALAALSLTAACTTSTGEMNRTQTGAMTGALAGGLLGLATGQGNRTPEVLVGAGLGAIAGGAIGAHMDRQAAELRAQLGSNATVVNTGQEITVTMAQDILFATDSYSVRPDLAQMLRSVAQNINSYPLSIVYVTGHTDSTGSESYNQQLSLRRADAVAGVLIGAGVPGNRVQARGMGESQPVASNDTASGRAQNRRVVITIRPS</sequence>
<dbReference type="GO" id="GO:0009279">
    <property type="term" value="C:cell outer membrane"/>
    <property type="evidence" value="ECO:0007669"/>
    <property type="project" value="UniProtKB-SubCell"/>
</dbReference>
<dbReference type="RefSeq" id="WP_107751487.1">
    <property type="nucleotide sequence ID" value="NZ_QBKF01000004.1"/>
</dbReference>
<dbReference type="InterPro" id="IPR039567">
    <property type="entry name" value="Gly-zipper"/>
</dbReference>
<dbReference type="CDD" id="cd07185">
    <property type="entry name" value="OmpA_C-like"/>
    <property type="match status" value="1"/>
</dbReference>
<dbReference type="PROSITE" id="PS51257">
    <property type="entry name" value="PROKAR_LIPOPROTEIN"/>
    <property type="match status" value="1"/>
</dbReference>
<dbReference type="InterPro" id="IPR006664">
    <property type="entry name" value="OMP_bac"/>
</dbReference>
<feature type="signal peptide" evidence="5">
    <location>
        <begin position="1"/>
        <end position="17"/>
    </location>
</feature>
<dbReference type="InterPro" id="IPR006665">
    <property type="entry name" value="OmpA-like"/>
</dbReference>
<dbReference type="EMBL" id="QDDR01000003">
    <property type="protein sequence ID" value="PVE48113.1"/>
    <property type="molecule type" value="Genomic_DNA"/>
</dbReference>
<dbReference type="Proteomes" id="UP000244810">
    <property type="component" value="Unassembled WGS sequence"/>
</dbReference>
<evidence type="ECO:0000256" key="1">
    <source>
        <dbReference type="ARBA" id="ARBA00004442"/>
    </source>
</evidence>
<evidence type="ECO:0000256" key="5">
    <source>
        <dbReference type="SAM" id="SignalP"/>
    </source>
</evidence>